<evidence type="ECO:0000256" key="4">
    <source>
        <dbReference type="ARBA" id="ARBA00023170"/>
    </source>
</evidence>
<sequence length="232" mass="26702">MLNYLIKSVSSVQYLISNFNYINFFLFSSNYFAADACLPQQKRTALLENIKKNFLGMTTTAVSSIPSSSSPMHFVEHPKSEWIRSRPAHFRCIAANAQRIRVKCNTKWLLLQEADVTNKNIKYLNDDRIFSERFTDSTNGEPLIRINVEIQRPELDAWFADLGEFACQCWAFSEQNFNEDFDSEEEDVDGANREKKTTSVQLKNVKTTIIRSDIAKIKLACKLYLVIFINGV</sequence>
<reference evidence="8" key="1">
    <citation type="journal article" date="2020" name="Ecol. Evol.">
        <title>Genome structure and content of the rice root-knot nematode (Meloidogyne graminicola).</title>
        <authorList>
            <person name="Phan N.T."/>
            <person name="Danchin E.G.J."/>
            <person name="Klopp C."/>
            <person name="Perfus-Barbeoch L."/>
            <person name="Kozlowski D.K."/>
            <person name="Koutsovoulos G.D."/>
            <person name="Lopez-Roques C."/>
            <person name="Bouchez O."/>
            <person name="Zahm M."/>
            <person name="Besnard G."/>
            <person name="Bellafiore S."/>
        </authorList>
    </citation>
    <scope>NUCLEOTIDE SEQUENCE</scope>
    <source>
        <strain evidence="8">VN-18</strain>
    </source>
</reference>
<dbReference type="OrthoDB" id="5825568at2759"/>
<evidence type="ECO:0000256" key="3">
    <source>
        <dbReference type="ARBA" id="ARBA00023157"/>
    </source>
</evidence>
<proteinExistence type="predicted"/>
<keyword evidence="9" id="KW-1185">Reference proteome</keyword>
<keyword evidence="6" id="KW-0393">Immunoglobulin domain</keyword>
<accession>A0A8T0A1E8</accession>
<keyword evidence="2" id="KW-0472">Membrane</keyword>
<dbReference type="EMBL" id="JABEBT010000003">
    <property type="protein sequence ID" value="KAF7639904.1"/>
    <property type="molecule type" value="Genomic_DNA"/>
</dbReference>
<organism evidence="8 9">
    <name type="scientific">Meloidogyne graminicola</name>
    <dbReference type="NCBI Taxonomy" id="189291"/>
    <lineage>
        <taxon>Eukaryota</taxon>
        <taxon>Metazoa</taxon>
        <taxon>Ecdysozoa</taxon>
        <taxon>Nematoda</taxon>
        <taxon>Chromadorea</taxon>
        <taxon>Rhabditida</taxon>
        <taxon>Tylenchina</taxon>
        <taxon>Tylenchomorpha</taxon>
        <taxon>Tylenchoidea</taxon>
        <taxon>Meloidogynidae</taxon>
        <taxon>Meloidogyninae</taxon>
        <taxon>Meloidogyne</taxon>
    </lineage>
</organism>
<keyword evidence="5" id="KW-0325">Glycoprotein</keyword>
<keyword evidence="3" id="KW-1015">Disulfide bond</keyword>
<evidence type="ECO:0000313" key="8">
    <source>
        <dbReference type="EMBL" id="KAF7639904.1"/>
    </source>
</evidence>
<feature type="domain" description="Netrin receptor UNC5A-D-like N-terminal" evidence="7">
    <location>
        <begin position="72"/>
        <end position="176"/>
    </location>
</feature>
<dbReference type="Proteomes" id="UP000605970">
    <property type="component" value="Unassembled WGS sequence"/>
</dbReference>
<evidence type="ECO:0000256" key="5">
    <source>
        <dbReference type="ARBA" id="ARBA00023180"/>
    </source>
</evidence>
<dbReference type="InterPro" id="IPR057755">
    <property type="entry name" value="UNC5A-D-like_N"/>
</dbReference>
<evidence type="ECO:0000259" key="7">
    <source>
        <dbReference type="Pfam" id="PF25609"/>
    </source>
</evidence>
<comment type="subcellular location">
    <subcellularLocation>
        <location evidence="1">Membrane</location>
        <topology evidence="1">Single-pass type I membrane protein</topology>
    </subcellularLocation>
</comment>
<dbReference type="Gene3D" id="2.60.40.10">
    <property type="entry name" value="Immunoglobulins"/>
    <property type="match status" value="1"/>
</dbReference>
<evidence type="ECO:0000313" key="9">
    <source>
        <dbReference type="Proteomes" id="UP000605970"/>
    </source>
</evidence>
<evidence type="ECO:0000256" key="1">
    <source>
        <dbReference type="ARBA" id="ARBA00004479"/>
    </source>
</evidence>
<comment type="caution">
    <text evidence="8">The sequence shown here is derived from an EMBL/GenBank/DDBJ whole genome shotgun (WGS) entry which is preliminary data.</text>
</comment>
<keyword evidence="4" id="KW-0675">Receptor</keyword>
<dbReference type="InterPro" id="IPR013783">
    <property type="entry name" value="Ig-like_fold"/>
</dbReference>
<name>A0A8T0A1E8_9BILA</name>
<dbReference type="Pfam" id="PF25609">
    <property type="entry name" value="Unc5_NetrinR_N"/>
    <property type="match status" value="1"/>
</dbReference>
<evidence type="ECO:0000256" key="6">
    <source>
        <dbReference type="ARBA" id="ARBA00023319"/>
    </source>
</evidence>
<dbReference type="AlphaFoldDB" id="A0A8T0A1E8"/>
<gene>
    <name evidence="8" type="ORF">Mgra_00000825</name>
</gene>
<evidence type="ECO:0000256" key="2">
    <source>
        <dbReference type="ARBA" id="ARBA00023136"/>
    </source>
</evidence>
<protein>
    <recommendedName>
        <fullName evidence="7">Netrin receptor UNC5A-D-like N-terminal domain-containing protein</fullName>
    </recommendedName>
</protein>